<organism evidence="1">
    <name type="scientific">marine sediment metagenome</name>
    <dbReference type="NCBI Taxonomy" id="412755"/>
    <lineage>
        <taxon>unclassified sequences</taxon>
        <taxon>metagenomes</taxon>
        <taxon>ecological metagenomes</taxon>
    </lineage>
</organism>
<accession>X0YQK5</accession>
<dbReference type="EMBL" id="BARS01042057">
    <property type="protein sequence ID" value="GAG38981.1"/>
    <property type="molecule type" value="Genomic_DNA"/>
</dbReference>
<dbReference type="AlphaFoldDB" id="X0YQK5"/>
<feature type="non-terminal residue" evidence="1">
    <location>
        <position position="91"/>
    </location>
</feature>
<evidence type="ECO:0008006" key="2">
    <source>
        <dbReference type="Google" id="ProtNLM"/>
    </source>
</evidence>
<name>X0YQK5_9ZZZZ</name>
<sequence length="91" mass="11077">MKAKSREWALANKERRREIRYNSQKKVRANNTRLFHAIKRVEGCRRCGLRDERLLLFHHEGPMTFRINANTYQRSLRQLFTEYQKCVVLCH</sequence>
<reference evidence="1" key="1">
    <citation type="journal article" date="2014" name="Front. Microbiol.">
        <title>High frequency of phylogenetically diverse reductive dehalogenase-homologous genes in deep subseafloor sedimentary metagenomes.</title>
        <authorList>
            <person name="Kawai M."/>
            <person name="Futagami T."/>
            <person name="Toyoda A."/>
            <person name="Takaki Y."/>
            <person name="Nishi S."/>
            <person name="Hori S."/>
            <person name="Arai W."/>
            <person name="Tsubouchi T."/>
            <person name="Morono Y."/>
            <person name="Uchiyama I."/>
            <person name="Ito T."/>
            <person name="Fujiyama A."/>
            <person name="Inagaki F."/>
            <person name="Takami H."/>
        </authorList>
    </citation>
    <scope>NUCLEOTIDE SEQUENCE</scope>
    <source>
        <strain evidence="1">Expedition CK06-06</strain>
    </source>
</reference>
<evidence type="ECO:0000313" key="1">
    <source>
        <dbReference type="EMBL" id="GAG38981.1"/>
    </source>
</evidence>
<protein>
    <recommendedName>
        <fullName evidence="2">HNH domain-containing protein</fullName>
    </recommendedName>
</protein>
<gene>
    <name evidence="1" type="ORF">S01H1_63863</name>
</gene>
<proteinExistence type="predicted"/>
<comment type="caution">
    <text evidence="1">The sequence shown here is derived from an EMBL/GenBank/DDBJ whole genome shotgun (WGS) entry which is preliminary data.</text>
</comment>